<evidence type="ECO:0000313" key="5">
    <source>
        <dbReference type="Proteomes" id="UP000292580"/>
    </source>
</evidence>
<protein>
    <submittedName>
        <fullName evidence="4">Uncharacterized protein</fullName>
    </submittedName>
</protein>
<dbReference type="AlphaFoldDB" id="A0A483CTM5"/>
<evidence type="ECO:0000259" key="2">
    <source>
        <dbReference type="Pfam" id="PF08350"/>
    </source>
</evidence>
<dbReference type="InterPro" id="IPR013561">
    <property type="entry name" value="FilR1_middle_dom"/>
</dbReference>
<dbReference type="Pfam" id="PF25213">
    <property type="entry name" value="HVO_A0261_N"/>
    <property type="match status" value="1"/>
</dbReference>
<dbReference type="Proteomes" id="UP000292580">
    <property type="component" value="Unassembled WGS sequence"/>
</dbReference>
<dbReference type="EMBL" id="PGCL01000002">
    <property type="protein sequence ID" value="TAJ44614.1"/>
    <property type="molecule type" value="Genomic_DNA"/>
</dbReference>
<dbReference type="InterPro" id="IPR036388">
    <property type="entry name" value="WH-like_DNA-bd_sf"/>
</dbReference>
<feature type="domain" description="Methanogenesis regulatory protein FilR1 middle" evidence="2">
    <location>
        <begin position="271"/>
        <end position="396"/>
    </location>
</feature>
<keyword evidence="5" id="KW-1185">Reference proteome</keyword>
<sequence length="439" mass="49834">MIFWTIQRYWPMASNNTVREYGTPHLRLFKRCHPGIQSFFRSTLGIKILLLLRDGPLSPHRLCTAAGNTMPAVVSKLNIFVNEGLIERCQDQYALSNAARIITPHLIDVIAAVRSEENHVPGTGRETLEKKSSQHLIDRFIENQKAIRTVFRSGIVAGILLELNEGQKNRPRLHRVSGCTSNALTPRIRWLERMGWVTERRHTYRLTQTGSGVAATMEEFVVTFATATRHGDFWNTHSLERFPGFALHTIGDLVEAEIISDEPTSFFLNYERYLDLLADADYIHGFTSMANPGFADAIGARVMAGVPVEIVVSPDLAYHLHQEPYQEKVASLYRFRNLQFRVTELPLPMGLTVTERCLSSKLFLRDEMVFDTQNGLVCSSPEAHAWGERLFEYYKRHSIPMQEYILSKAFEHENSELKAPDTPEDGGEVPEAHTPLPAE</sequence>
<dbReference type="Gene3D" id="1.10.10.10">
    <property type="entry name" value="Winged helix-like DNA-binding domain superfamily/Winged helix DNA-binding domain"/>
    <property type="match status" value="1"/>
</dbReference>
<reference evidence="4 5" key="1">
    <citation type="submission" date="2017-11" db="EMBL/GenBank/DDBJ databases">
        <title>Isolation and Characterization of Methanofollis Species from Methane Seep Offshore SW Taiwan.</title>
        <authorList>
            <person name="Teng N.-H."/>
            <person name="Lai M.-C."/>
            <person name="Chen S.-C."/>
        </authorList>
    </citation>
    <scope>NUCLEOTIDE SEQUENCE [LARGE SCALE GENOMIC DNA]</scope>
    <source>
        <strain evidence="4 5">FWC-SCC2</strain>
    </source>
</reference>
<organism evidence="4 5">
    <name type="scientific">Methanofollis fontis</name>
    <dbReference type="NCBI Taxonomy" id="2052832"/>
    <lineage>
        <taxon>Archaea</taxon>
        <taxon>Methanobacteriati</taxon>
        <taxon>Methanobacteriota</taxon>
        <taxon>Stenosarchaea group</taxon>
        <taxon>Methanomicrobia</taxon>
        <taxon>Methanomicrobiales</taxon>
        <taxon>Methanomicrobiaceae</taxon>
        <taxon>Methanofollis</taxon>
    </lineage>
</organism>
<dbReference type="SUPFAM" id="SSF46785">
    <property type="entry name" value="Winged helix' DNA-binding domain"/>
    <property type="match status" value="2"/>
</dbReference>
<comment type="caution">
    <text evidence="4">The sequence shown here is derived from an EMBL/GenBank/DDBJ whole genome shotgun (WGS) entry which is preliminary data.</text>
</comment>
<name>A0A483CTM5_9EURY</name>
<feature type="region of interest" description="Disordered" evidence="1">
    <location>
        <begin position="414"/>
        <end position="439"/>
    </location>
</feature>
<evidence type="ECO:0000256" key="1">
    <source>
        <dbReference type="SAM" id="MobiDB-lite"/>
    </source>
</evidence>
<gene>
    <name evidence="4" type="ORF">CUJ86_04730</name>
</gene>
<dbReference type="InterPro" id="IPR036390">
    <property type="entry name" value="WH_DNA-bd_sf"/>
</dbReference>
<accession>A0A483CTM5</accession>
<evidence type="ECO:0000259" key="3">
    <source>
        <dbReference type="Pfam" id="PF25213"/>
    </source>
</evidence>
<dbReference type="Pfam" id="PF08350">
    <property type="entry name" value="FilR1_middle"/>
    <property type="match status" value="1"/>
</dbReference>
<dbReference type="InterPro" id="IPR057527">
    <property type="entry name" value="HVO_A0261-like_N"/>
</dbReference>
<feature type="domain" description="HVO-A0261-like N-terminal" evidence="3">
    <location>
        <begin position="147"/>
        <end position="229"/>
    </location>
</feature>
<evidence type="ECO:0000313" key="4">
    <source>
        <dbReference type="EMBL" id="TAJ44614.1"/>
    </source>
</evidence>
<proteinExistence type="predicted"/>